<feature type="transmembrane region" description="Helical" evidence="6">
    <location>
        <begin position="343"/>
        <end position="364"/>
    </location>
</feature>
<dbReference type="Proteomes" id="UP000092627">
    <property type="component" value="Unassembled WGS sequence"/>
</dbReference>
<dbReference type="PANTHER" id="PTHR42770:SF13">
    <property type="entry name" value="L-METHIONINE_BRANCHED-CHAIN AMINO ACID EXPORTER YJEH"/>
    <property type="match status" value="1"/>
</dbReference>
<organism evidence="7 8">
    <name type="scientific">Marinomonas aquimarina</name>
    <dbReference type="NCBI Taxonomy" id="295068"/>
    <lineage>
        <taxon>Bacteria</taxon>
        <taxon>Pseudomonadati</taxon>
        <taxon>Pseudomonadota</taxon>
        <taxon>Gammaproteobacteria</taxon>
        <taxon>Oceanospirillales</taxon>
        <taxon>Oceanospirillaceae</taxon>
        <taxon>Marinomonas</taxon>
    </lineage>
</organism>
<evidence type="ECO:0000313" key="8">
    <source>
        <dbReference type="Proteomes" id="UP000092627"/>
    </source>
</evidence>
<dbReference type="EMBL" id="FLOC01000001">
    <property type="protein sequence ID" value="SBS24532.1"/>
    <property type="molecule type" value="Genomic_DNA"/>
</dbReference>
<dbReference type="STRING" id="295068.MAQ5080_00006"/>
<feature type="transmembrane region" description="Helical" evidence="6">
    <location>
        <begin position="86"/>
        <end position="114"/>
    </location>
</feature>
<dbReference type="Gene3D" id="1.20.1740.10">
    <property type="entry name" value="Amino acid/polyamine transporter I"/>
    <property type="match status" value="1"/>
</dbReference>
<keyword evidence="5 6" id="KW-0472">Membrane</keyword>
<dbReference type="NCBIfam" id="NF008245">
    <property type="entry name" value="PRK11021.1"/>
    <property type="match status" value="1"/>
</dbReference>
<feature type="transmembrane region" description="Helical" evidence="6">
    <location>
        <begin position="319"/>
        <end position="337"/>
    </location>
</feature>
<sequence>MQYQRTLGPLQGMAMTVTTFVGTGLMILPAMSVAQAGSFAFYAWLITALAIVPIAFVFAFLGGRFPSAGGASHYIGKVLGKKVERAIGWLFLSILLVGPAVAIKVAAAYLAVLLNLSEQSIFLLSLVTLMGMLLFSIAGMKNSANFQTMVVLCLIATVVALFLLSGTPMSSQIIDQPNSWPELETTLLATGTIFWCFLGIEVMAHMGAEFKNPKRDFPMALLGGIVIVVLLYLATVLMIAEHKVFGDEFTNSQSLALLVGSLLGEQTQRWFAVGAYIIAFSNVGAYILGFARMVQSMAQQQAIPQYFAMLSKHGTPIRAVSFVGGVCLLSLLCIELFGTQMEWLIEMTNGAFLLIYLLTCLTAIKSLNDSLRWIALLASISCLIMALFIGQNMLFASVAFALALVWEHLKSLKQPIAEEKIHVQ</sequence>
<feature type="transmembrane region" description="Helical" evidence="6">
    <location>
        <begin position="220"/>
        <end position="240"/>
    </location>
</feature>
<proteinExistence type="predicted"/>
<dbReference type="InterPro" id="IPR050367">
    <property type="entry name" value="APC_superfamily"/>
</dbReference>
<comment type="subcellular location">
    <subcellularLocation>
        <location evidence="1">Cell membrane</location>
        <topology evidence="1">Multi-pass membrane protein</topology>
    </subcellularLocation>
</comment>
<evidence type="ECO:0000256" key="5">
    <source>
        <dbReference type="ARBA" id="ARBA00023136"/>
    </source>
</evidence>
<feature type="transmembrane region" description="Helical" evidence="6">
    <location>
        <begin position="39"/>
        <end position="65"/>
    </location>
</feature>
<feature type="transmembrane region" description="Helical" evidence="6">
    <location>
        <begin position="149"/>
        <end position="167"/>
    </location>
</feature>
<keyword evidence="2" id="KW-1003">Cell membrane</keyword>
<keyword evidence="8" id="KW-1185">Reference proteome</keyword>
<dbReference type="GO" id="GO:0022857">
    <property type="term" value="F:transmembrane transporter activity"/>
    <property type="evidence" value="ECO:0007669"/>
    <property type="project" value="InterPro"/>
</dbReference>
<dbReference type="RefSeq" id="WP_067212696.1">
    <property type="nucleotide sequence ID" value="NZ_FLOC01000001.1"/>
</dbReference>
<dbReference type="OrthoDB" id="9117841at2"/>
<evidence type="ECO:0000313" key="7">
    <source>
        <dbReference type="EMBL" id="SBS24532.1"/>
    </source>
</evidence>
<name>A0A1A8T0B4_9GAMM</name>
<evidence type="ECO:0000256" key="4">
    <source>
        <dbReference type="ARBA" id="ARBA00022989"/>
    </source>
</evidence>
<evidence type="ECO:0000256" key="2">
    <source>
        <dbReference type="ARBA" id="ARBA00022475"/>
    </source>
</evidence>
<dbReference type="Pfam" id="PF13520">
    <property type="entry name" value="AA_permease_2"/>
    <property type="match status" value="1"/>
</dbReference>
<accession>A0A1A8T0B4</accession>
<reference evidence="7 8" key="1">
    <citation type="submission" date="2016-06" db="EMBL/GenBank/DDBJ databases">
        <authorList>
            <person name="Kjaerup R.B."/>
            <person name="Dalgaard T.S."/>
            <person name="Juul-Madsen H.R."/>
        </authorList>
    </citation>
    <scope>NUCLEOTIDE SEQUENCE [LARGE SCALE GENOMIC DNA]</scope>
    <source>
        <strain evidence="7 8">CECT 5080</strain>
    </source>
</reference>
<protein>
    <submittedName>
        <fullName evidence="7">Inner membrane protein YjeH</fullName>
    </submittedName>
</protein>
<evidence type="ECO:0000256" key="6">
    <source>
        <dbReference type="SAM" id="Phobius"/>
    </source>
</evidence>
<evidence type="ECO:0000256" key="1">
    <source>
        <dbReference type="ARBA" id="ARBA00004651"/>
    </source>
</evidence>
<dbReference type="GO" id="GO:0005886">
    <property type="term" value="C:plasma membrane"/>
    <property type="evidence" value="ECO:0007669"/>
    <property type="project" value="UniProtKB-SubCell"/>
</dbReference>
<dbReference type="PIRSF" id="PIRSF006060">
    <property type="entry name" value="AA_transporter"/>
    <property type="match status" value="1"/>
</dbReference>
<dbReference type="AlphaFoldDB" id="A0A1A8T0B4"/>
<feature type="transmembrane region" description="Helical" evidence="6">
    <location>
        <begin position="12"/>
        <end position="33"/>
    </location>
</feature>
<gene>
    <name evidence="7" type="primary">yjeH</name>
    <name evidence="7" type="ORF">MAQ5080_00006</name>
</gene>
<keyword evidence="3 6" id="KW-0812">Transmembrane</keyword>
<dbReference type="InterPro" id="IPR002293">
    <property type="entry name" value="AA/rel_permease1"/>
</dbReference>
<evidence type="ECO:0000256" key="3">
    <source>
        <dbReference type="ARBA" id="ARBA00022692"/>
    </source>
</evidence>
<feature type="transmembrane region" description="Helical" evidence="6">
    <location>
        <begin position="120"/>
        <end position="137"/>
    </location>
</feature>
<feature type="transmembrane region" description="Helical" evidence="6">
    <location>
        <begin position="187"/>
        <end position="208"/>
    </location>
</feature>
<dbReference type="PANTHER" id="PTHR42770">
    <property type="entry name" value="AMINO ACID TRANSPORTER-RELATED"/>
    <property type="match status" value="1"/>
</dbReference>
<feature type="transmembrane region" description="Helical" evidence="6">
    <location>
        <begin position="270"/>
        <end position="291"/>
    </location>
</feature>
<keyword evidence="4 6" id="KW-1133">Transmembrane helix</keyword>
<feature type="transmembrane region" description="Helical" evidence="6">
    <location>
        <begin position="376"/>
        <end position="406"/>
    </location>
</feature>